<dbReference type="Pfam" id="PF01764">
    <property type="entry name" value="Lipase_3"/>
    <property type="match status" value="1"/>
</dbReference>
<feature type="domain" description="Fungal lipase-type" evidence="1">
    <location>
        <begin position="167"/>
        <end position="281"/>
    </location>
</feature>
<dbReference type="InterPro" id="IPR029058">
    <property type="entry name" value="AB_hydrolase_fold"/>
</dbReference>
<dbReference type="Gene3D" id="3.40.50.1820">
    <property type="entry name" value="alpha/beta hydrolase"/>
    <property type="match status" value="1"/>
</dbReference>
<evidence type="ECO:0000313" key="2">
    <source>
        <dbReference type="EMBL" id="VVU94575.1"/>
    </source>
</evidence>
<name>A0A5E8CL32_9ZZZZ</name>
<dbReference type="InterPro" id="IPR051218">
    <property type="entry name" value="Sec_MonoDiacylglyc_Lipase"/>
</dbReference>
<evidence type="ECO:0000259" key="1">
    <source>
        <dbReference type="Pfam" id="PF01764"/>
    </source>
</evidence>
<dbReference type="SUPFAM" id="SSF53474">
    <property type="entry name" value="alpha/beta-Hydrolases"/>
    <property type="match status" value="1"/>
</dbReference>
<dbReference type="AlphaFoldDB" id="A0A5E8CL32"/>
<proteinExistence type="predicted"/>
<organism evidence="2">
    <name type="scientific">seawater metagenome</name>
    <dbReference type="NCBI Taxonomy" id="1561972"/>
    <lineage>
        <taxon>unclassified sequences</taxon>
        <taxon>metagenomes</taxon>
        <taxon>ecological metagenomes</taxon>
    </lineage>
</organism>
<dbReference type="PANTHER" id="PTHR45856">
    <property type="entry name" value="ALPHA/BETA-HYDROLASES SUPERFAMILY PROTEIN"/>
    <property type="match status" value="1"/>
</dbReference>
<dbReference type="InterPro" id="IPR002921">
    <property type="entry name" value="Fungal_lipase-type"/>
</dbReference>
<gene>
    <name evidence="2" type="ORF">CPAV1605_300</name>
</gene>
<reference evidence="2" key="1">
    <citation type="submission" date="2019-09" db="EMBL/GenBank/DDBJ databases">
        <authorList>
            <person name="Needham M D."/>
        </authorList>
    </citation>
    <scope>NUCLEOTIDE SEQUENCE</scope>
</reference>
<dbReference type="CDD" id="cd00519">
    <property type="entry name" value="Lipase_3"/>
    <property type="match status" value="1"/>
</dbReference>
<protein>
    <submittedName>
        <fullName evidence="2">Lipase (Class 3)</fullName>
    </submittedName>
</protein>
<dbReference type="PANTHER" id="PTHR45856:SF21">
    <property type="entry name" value="FUNGAL LIPASE-LIKE DOMAIN-CONTAINING PROTEIN"/>
    <property type="match status" value="1"/>
</dbReference>
<accession>A0A5E8CL32</accession>
<dbReference type="EMBL" id="CABVLZ010000001">
    <property type="protein sequence ID" value="VVU94575.1"/>
    <property type="molecule type" value="Genomic_DNA"/>
</dbReference>
<dbReference type="GO" id="GO:0006629">
    <property type="term" value="P:lipid metabolic process"/>
    <property type="evidence" value="ECO:0007669"/>
    <property type="project" value="InterPro"/>
</dbReference>
<sequence>MKSLILVTNDNDSQLDIFKKNLEINKCEIKTFGNFLKKDLPIDLKNIIFYLKNINMNKEDKDNLKNFIKNNSNIFSDSYNIFVISEDKDTLDACHNHISQINTSKRIKYNSNISIVKDYVCGLSKEMIEKSFKACYNVYEKKNDFLIEEYDDFIILAISGTDDGGDIFKNMKTLFKNRSGIHRGFLEYLNMVMVEMFFERSGQVELFKKNKKIILTGHSLGGAAVTILAHKLLKYNINLDISVITVGAPKVGNQNFVNFLAGSDILRFYFKDDIVTKVPFTYVHVNKGIAISDGNSFPNLFSNHKIKEYKNINSKILKEYSIFK</sequence>